<dbReference type="InterPro" id="IPR021517">
    <property type="entry name" value="DUF3180"/>
</dbReference>
<dbReference type="KEGG" id="arca:HC352_01245"/>
<protein>
    <submittedName>
        <fullName evidence="2">DUF3180 domain-containing protein</fullName>
    </submittedName>
</protein>
<name>A0A6H2EI88_9ACTO</name>
<dbReference type="Pfam" id="PF11377">
    <property type="entry name" value="DUF3180"/>
    <property type="match status" value="1"/>
</dbReference>
<gene>
    <name evidence="2" type="ORF">HC352_01245</name>
</gene>
<evidence type="ECO:0000313" key="3">
    <source>
        <dbReference type="Proteomes" id="UP000502298"/>
    </source>
</evidence>
<feature type="transmembrane region" description="Helical" evidence="1">
    <location>
        <begin position="123"/>
        <end position="143"/>
    </location>
</feature>
<feature type="transmembrane region" description="Helical" evidence="1">
    <location>
        <begin position="12"/>
        <end position="32"/>
    </location>
</feature>
<dbReference type="AlphaFoldDB" id="A0A6H2EI88"/>
<accession>A0A6H2EI88</accession>
<reference evidence="2 3" key="1">
    <citation type="submission" date="2020-03" db="EMBL/GenBank/DDBJ databases">
        <title>Complete genome of Arcanobacterium buesumensis sp. nov. strain 2701.</title>
        <authorList>
            <person name="Borowiak M."/>
            <person name="Alssahen M."/>
            <person name="Laemmler C."/>
            <person name="Malorny B."/>
            <person name="Hassan A."/>
            <person name="Prenger-Berninghoff E."/>
            <person name="Ploetz M."/>
            <person name="Abdulmawjood A."/>
        </authorList>
    </citation>
    <scope>NUCLEOTIDE SEQUENCE [LARGE SCALE GENOMIC DNA]</scope>
    <source>
        <strain evidence="2 3">2701</strain>
    </source>
</reference>
<proteinExistence type="predicted"/>
<keyword evidence="3" id="KW-1185">Reference proteome</keyword>
<dbReference type="RefSeq" id="WP_168917220.1">
    <property type="nucleotide sequence ID" value="NZ_CP050804.1"/>
</dbReference>
<sequence length="162" mass="17764">MEADKRNELEPTSWLWLATVVIVSAAVSFFATDAWLGYGNLPPLFPVFTFLVPLLVTIFMLWQGWRVRSYRKGNRMLSMLSAARIWLLSQAVSRTGAITSGLCAGVVVSYLRYSHSDVMIDQAIIVSSAGVASMLMMVAGMIAETWCKNDDDDEPVPPAAAA</sequence>
<evidence type="ECO:0000256" key="1">
    <source>
        <dbReference type="SAM" id="Phobius"/>
    </source>
</evidence>
<feature type="transmembrane region" description="Helical" evidence="1">
    <location>
        <begin position="44"/>
        <end position="65"/>
    </location>
</feature>
<feature type="transmembrane region" description="Helical" evidence="1">
    <location>
        <begin position="85"/>
        <end position="111"/>
    </location>
</feature>
<keyword evidence="1" id="KW-0472">Membrane</keyword>
<dbReference type="Proteomes" id="UP000502298">
    <property type="component" value="Chromosome"/>
</dbReference>
<dbReference type="EMBL" id="CP050804">
    <property type="protein sequence ID" value="QJC21278.1"/>
    <property type="molecule type" value="Genomic_DNA"/>
</dbReference>
<keyword evidence="1" id="KW-0812">Transmembrane</keyword>
<organism evidence="2 3">
    <name type="scientific">Arcanobacterium buesumense</name>
    <dbReference type="NCBI Taxonomy" id="2722751"/>
    <lineage>
        <taxon>Bacteria</taxon>
        <taxon>Bacillati</taxon>
        <taxon>Actinomycetota</taxon>
        <taxon>Actinomycetes</taxon>
        <taxon>Actinomycetales</taxon>
        <taxon>Actinomycetaceae</taxon>
        <taxon>Arcanobacterium</taxon>
    </lineage>
</organism>
<evidence type="ECO:0000313" key="2">
    <source>
        <dbReference type="EMBL" id="QJC21278.1"/>
    </source>
</evidence>
<keyword evidence="1" id="KW-1133">Transmembrane helix</keyword>